<evidence type="ECO:0000313" key="3">
    <source>
        <dbReference type="EMBL" id="ACV63520.1"/>
    </source>
</evidence>
<accession>C8W1P9</accession>
<sequence length="107" mass="12266">MRIITNSDQDARIKLEQYELFVVEISYNPTTGVHLSGPSFQKIKNAIVINETYYSDNPKLVGSPGKMVYLMMATVPVSSTLYWFFSSSNYVSEFNFKLVVLPQKRKD</sequence>
<organism evidence="3 4">
    <name type="scientific">Desulfofarcimen acetoxidans (strain ATCC 49208 / DSM 771 / KCTC 5769 / VKM B-1644 / 5575)</name>
    <name type="common">Desulfotomaculum acetoxidans</name>
    <dbReference type="NCBI Taxonomy" id="485916"/>
    <lineage>
        <taxon>Bacteria</taxon>
        <taxon>Bacillati</taxon>
        <taxon>Bacillota</taxon>
        <taxon>Clostridia</taxon>
        <taxon>Eubacteriales</taxon>
        <taxon>Peptococcaceae</taxon>
        <taxon>Desulfofarcimen</taxon>
    </lineage>
</organism>
<keyword evidence="4" id="KW-1185">Reference proteome</keyword>
<dbReference type="RefSeq" id="WP_015758214.1">
    <property type="nucleotide sequence ID" value="NC_013216.1"/>
</dbReference>
<evidence type="ECO:0000256" key="2">
    <source>
        <dbReference type="ARBA" id="ARBA00022704"/>
    </source>
</evidence>
<dbReference type="HOGENOM" id="CLU_2205779_0_0_9"/>
<dbReference type="Proteomes" id="UP000002217">
    <property type="component" value="Chromosome"/>
</dbReference>
<dbReference type="GO" id="GO:0004869">
    <property type="term" value="F:cysteine-type endopeptidase inhibitor activity"/>
    <property type="evidence" value="ECO:0007669"/>
    <property type="project" value="UniProtKB-KW"/>
</dbReference>
<dbReference type="AlphaFoldDB" id="C8W1P9"/>
<name>C8W1P9_DESAS</name>
<dbReference type="SUPFAM" id="SSF141066">
    <property type="entry name" value="ICP-like"/>
    <property type="match status" value="1"/>
</dbReference>
<reference evidence="3 4" key="1">
    <citation type="journal article" date="2009" name="Stand. Genomic Sci.">
        <title>Complete genome sequence of Desulfotomaculum acetoxidans type strain (5575).</title>
        <authorList>
            <person name="Spring S."/>
            <person name="Lapidus A."/>
            <person name="Schroder M."/>
            <person name="Gleim D."/>
            <person name="Sims D."/>
            <person name="Meincke L."/>
            <person name="Glavina Del Rio T."/>
            <person name="Tice H."/>
            <person name="Copeland A."/>
            <person name="Cheng J.F."/>
            <person name="Lucas S."/>
            <person name="Chen F."/>
            <person name="Nolan M."/>
            <person name="Bruce D."/>
            <person name="Goodwin L."/>
            <person name="Pitluck S."/>
            <person name="Ivanova N."/>
            <person name="Mavromatis K."/>
            <person name="Mikhailova N."/>
            <person name="Pati A."/>
            <person name="Chen A."/>
            <person name="Palaniappan K."/>
            <person name="Land M."/>
            <person name="Hauser L."/>
            <person name="Chang Y.J."/>
            <person name="Jeffries C.D."/>
            <person name="Chain P."/>
            <person name="Saunders E."/>
            <person name="Brettin T."/>
            <person name="Detter J.C."/>
            <person name="Goker M."/>
            <person name="Bristow J."/>
            <person name="Eisen J.A."/>
            <person name="Markowitz V."/>
            <person name="Hugenholtz P."/>
            <person name="Kyrpides N.C."/>
            <person name="Klenk H.P."/>
            <person name="Han C."/>
        </authorList>
    </citation>
    <scope>NUCLEOTIDE SEQUENCE [LARGE SCALE GENOMIC DNA]</scope>
    <source>
        <strain evidence="4">ATCC 49208 / DSM 771 / VKM B-1644</strain>
    </source>
</reference>
<gene>
    <name evidence="3" type="ordered locus">Dtox_2742</name>
</gene>
<proteinExistence type="predicted"/>
<keyword evidence="2" id="KW-0789">Thiol protease inhibitor</keyword>
<evidence type="ECO:0000256" key="1">
    <source>
        <dbReference type="ARBA" id="ARBA00022690"/>
    </source>
</evidence>
<dbReference type="EMBL" id="CP001720">
    <property type="protein sequence ID" value="ACV63520.1"/>
    <property type="molecule type" value="Genomic_DNA"/>
</dbReference>
<dbReference type="KEGG" id="dae:Dtox_2742"/>
<dbReference type="InterPro" id="IPR036331">
    <property type="entry name" value="Chagasin-like_sf"/>
</dbReference>
<dbReference type="Gene3D" id="2.60.40.2020">
    <property type="match status" value="1"/>
</dbReference>
<keyword evidence="1" id="KW-0646">Protease inhibitor</keyword>
<protein>
    <submittedName>
        <fullName evidence="3">Uncharacterized protein</fullName>
    </submittedName>
</protein>
<evidence type="ECO:0000313" key="4">
    <source>
        <dbReference type="Proteomes" id="UP000002217"/>
    </source>
</evidence>